<organism evidence="1 2">
    <name type="scientific">Dissophora globulifera</name>
    <dbReference type="NCBI Taxonomy" id="979702"/>
    <lineage>
        <taxon>Eukaryota</taxon>
        <taxon>Fungi</taxon>
        <taxon>Fungi incertae sedis</taxon>
        <taxon>Mucoromycota</taxon>
        <taxon>Mortierellomycotina</taxon>
        <taxon>Mortierellomycetes</taxon>
        <taxon>Mortierellales</taxon>
        <taxon>Mortierellaceae</taxon>
        <taxon>Dissophora</taxon>
    </lineage>
</organism>
<dbReference type="AlphaFoldDB" id="A0A9P6QYF3"/>
<feature type="non-terminal residue" evidence="1">
    <location>
        <position position="1"/>
    </location>
</feature>
<accession>A0A9P6QYF3</accession>
<evidence type="ECO:0000313" key="2">
    <source>
        <dbReference type="Proteomes" id="UP000738325"/>
    </source>
</evidence>
<dbReference type="EMBL" id="JAAAIP010001593">
    <property type="protein sequence ID" value="KAG0305391.1"/>
    <property type="molecule type" value="Genomic_DNA"/>
</dbReference>
<gene>
    <name evidence="1" type="ORF">BGZ99_002092</name>
</gene>
<keyword evidence="2" id="KW-1185">Reference proteome</keyword>
<dbReference type="Proteomes" id="UP000738325">
    <property type="component" value="Unassembled WGS sequence"/>
</dbReference>
<reference evidence="1" key="1">
    <citation type="journal article" date="2020" name="Fungal Divers.">
        <title>Resolving the Mortierellaceae phylogeny through synthesis of multi-gene phylogenetics and phylogenomics.</title>
        <authorList>
            <person name="Vandepol N."/>
            <person name="Liber J."/>
            <person name="Desiro A."/>
            <person name="Na H."/>
            <person name="Kennedy M."/>
            <person name="Barry K."/>
            <person name="Grigoriev I.V."/>
            <person name="Miller A.N."/>
            <person name="O'Donnell K."/>
            <person name="Stajich J.E."/>
            <person name="Bonito G."/>
        </authorList>
    </citation>
    <scope>NUCLEOTIDE SEQUENCE</scope>
    <source>
        <strain evidence="1">REB-010B</strain>
    </source>
</reference>
<evidence type="ECO:0000313" key="1">
    <source>
        <dbReference type="EMBL" id="KAG0305391.1"/>
    </source>
</evidence>
<protein>
    <submittedName>
        <fullName evidence="1">Uncharacterized protein</fullName>
    </submittedName>
</protein>
<name>A0A9P6QYF3_9FUNG</name>
<dbReference type="OrthoDB" id="10256524at2759"/>
<sequence length="202" mass="22170">WPIYSGYVIATPNTAGSVAVHVPYTGLKGDFSKMPIQDSFFGYPGMWGRDSDGNQIFQSPGTSFDVRGPVIDNLPVVVTREISPTMRMMVRVFDTQNVFLGYLYSPDLGVADVALGRDKENNSLGGSAVEEWTWVGDVMPEGASVLLSLPSGAYRVEVASQKKFTPGVYPQDYEIFDLGTYNILTNNGVQQPLKKKTNEQRG</sequence>
<proteinExistence type="predicted"/>
<comment type="caution">
    <text evidence="1">The sequence shown here is derived from an EMBL/GenBank/DDBJ whole genome shotgun (WGS) entry which is preliminary data.</text>
</comment>